<keyword evidence="1" id="KW-0677">Repeat</keyword>
<dbReference type="EMBL" id="JALJOU010000026">
    <property type="protein sequence ID" value="KAK9836158.1"/>
    <property type="molecule type" value="Genomic_DNA"/>
</dbReference>
<proteinExistence type="predicted"/>
<dbReference type="SUPFAM" id="SSF54928">
    <property type="entry name" value="RNA-binding domain, RBD"/>
    <property type="match status" value="2"/>
</dbReference>
<feature type="domain" description="RRM" evidence="5">
    <location>
        <begin position="101"/>
        <end position="177"/>
    </location>
</feature>
<evidence type="ECO:0000256" key="3">
    <source>
        <dbReference type="PROSITE-ProRule" id="PRU00176"/>
    </source>
</evidence>
<dbReference type="Proteomes" id="UP001445335">
    <property type="component" value="Unassembled WGS sequence"/>
</dbReference>
<feature type="compositionally biased region" description="Pro residues" evidence="4">
    <location>
        <begin position="394"/>
        <end position="407"/>
    </location>
</feature>
<sequence>MAAGEGLAHSNLFVKSQLLSQPDFDEAALTTIFSPYGHIDSCRLVIKPKHSIAFVRFSSINEAEAALSLNNTQVNGFSLEVKLADADAGPPAVGFGQTASDNLYVRGLDTGWTEADLSRLFSTYGNVKEVRLLQGDETRGVGGLVRMGTVEEAGRAVEALGKPHAGGGAMVVRYADSPEEKLRKLAKKAERARYAPFMAGGSPHAGLPIGFAEFDAAGMQDTGAMHAMQARGGMGPNGMHPGAFASGRSPLAQSPGGAYRQGPMYGDAQGRAGYADARMGQGMAAGGYAIAGGYALPARGATQLPPGGPGSCHVGNMPPDADKLYLYERFAPHGAIVSVKVLRDEQDRCKGGFVNFANRVSAQSAIASLHSTPSGVPGESLAVSLQARRQHRPSPQPAPTPPPGPLP</sequence>
<dbReference type="InterPro" id="IPR035979">
    <property type="entry name" value="RBD_domain_sf"/>
</dbReference>
<evidence type="ECO:0000256" key="4">
    <source>
        <dbReference type="SAM" id="MobiDB-lite"/>
    </source>
</evidence>
<evidence type="ECO:0000313" key="6">
    <source>
        <dbReference type="EMBL" id="KAK9836158.1"/>
    </source>
</evidence>
<organism evidence="6 7">
    <name type="scientific">Elliptochloris bilobata</name>
    <dbReference type="NCBI Taxonomy" id="381761"/>
    <lineage>
        <taxon>Eukaryota</taxon>
        <taxon>Viridiplantae</taxon>
        <taxon>Chlorophyta</taxon>
        <taxon>core chlorophytes</taxon>
        <taxon>Trebouxiophyceae</taxon>
        <taxon>Trebouxiophyceae incertae sedis</taxon>
        <taxon>Elliptochloris clade</taxon>
        <taxon>Elliptochloris</taxon>
    </lineage>
</organism>
<feature type="domain" description="RRM" evidence="5">
    <location>
        <begin position="310"/>
        <end position="388"/>
    </location>
</feature>
<protein>
    <recommendedName>
        <fullName evidence="5">RRM domain-containing protein</fullName>
    </recommendedName>
</protein>
<dbReference type="GO" id="GO:0003723">
    <property type="term" value="F:RNA binding"/>
    <property type="evidence" value="ECO:0007669"/>
    <property type="project" value="UniProtKB-UniRule"/>
</dbReference>
<name>A0AAW1RRM1_9CHLO</name>
<evidence type="ECO:0000259" key="5">
    <source>
        <dbReference type="PROSITE" id="PS50102"/>
    </source>
</evidence>
<accession>A0AAW1RRM1</accession>
<dbReference type="PANTHER" id="PTHR24012">
    <property type="entry name" value="RNA BINDING PROTEIN"/>
    <property type="match status" value="1"/>
</dbReference>
<evidence type="ECO:0000313" key="7">
    <source>
        <dbReference type="Proteomes" id="UP001445335"/>
    </source>
</evidence>
<keyword evidence="7" id="KW-1185">Reference proteome</keyword>
<feature type="domain" description="RRM" evidence="5">
    <location>
        <begin position="10"/>
        <end position="86"/>
    </location>
</feature>
<feature type="region of interest" description="Disordered" evidence="4">
    <location>
        <begin position="371"/>
        <end position="407"/>
    </location>
</feature>
<dbReference type="InterPro" id="IPR012677">
    <property type="entry name" value="Nucleotide-bd_a/b_plait_sf"/>
</dbReference>
<reference evidence="6 7" key="1">
    <citation type="journal article" date="2024" name="Nat. Commun.">
        <title>Phylogenomics reveals the evolutionary origins of lichenization in chlorophyte algae.</title>
        <authorList>
            <person name="Puginier C."/>
            <person name="Libourel C."/>
            <person name="Otte J."/>
            <person name="Skaloud P."/>
            <person name="Haon M."/>
            <person name="Grisel S."/>
            <person name="Petersen M."/>
            <person name="Berrin J.G."/>
            <person name="Delaux P.M."/>
            <person name="Dal Grande F."/>
            <person name="Keller J."/>
        </authorList>
    </citation>
    <scope>NUCLEOTIDE SEQUENCE [LARGE SCALE GENOMIC DNA]</scope>
    <source>
        <strain evidence="6 7">SAG 245.80</strain>
    </source>
</reference>
<dbReference type="AlphaFoldDB" id="A0AAW1RRM1"/>
<gene>
    <name evidence="6" type="ORF">WJX81_005649</name>
</gene>
<keyword evidence="2 3" id="KW-0694">RNA-binding</keyword>
<dbReference type="PROSITE" id="PS50102">
    <property type="entry name" value="RRM"/>
    <property type="match status" value="3"/>
</dbReference>
<dbReference type="SMART" id="SM00360">
    <property type="entry name" value="RRM"/>
    <property type="match status" value="3"/>
</dbReference>
<dbReference type="Gene3D" id="3.30.70.330">
    <property type="match status" value="3"/>
</dbReference>
<comment type="caution">
    <text evidence="6">The sequence shown here is derived from an EMBL/GenBank/DDBJ whole genome shotgun (WGS) entry which is preliminary data.</text>
</comment>
<dbReference type="Pfam" id="PF00076">
    <property type="entry name" value="RRM_1"/>
    <property type="match status" value="3"/>
</dbReference>
<evidence type="ECO:0000256" key="1">
    <source>
        <dbReference type="ARBA" id="ARBA00022737"/>
    </source>
</evidence>
<dbReference type="InterPro" id="IPR000504">
    <property type="entry name" value="RRM_dom"/>
</dbReference>
<dbReference type="CDD" id="cd00590">
    <property type="entry name" value="RRM_SF"/>
    <property type="match status" value="2"/>
</dbReference>
<evidence type="ECO:0000256" key="2">
    <source>
        <dbReference type="ARBA" id="ARBA00022884"/>
    </source>
</evidence>